<dbReference type="Proteomes" id="UP000661507">
    <property type="component" value="Unassembled WGS sequence"/>
</dbReference>
<dbReference type="InterPro" id="IPR004046">
    <property type="entry name" value="GST_C"/>
</dbReference>
<sequence length="238" mass="26657">MAAYELFYWPGLQGRGEFVRLAFEEAGVAYRDVAKDGSVAEVADGFGNVDLATPPFAPPFLKHGKRVIGQTAAILLYLGDRHGLAPKAETGRLWTHQLQLTIGDVVTEAHDTHHPIASRLYYEDQMPEAKRRAEDFCRQRMPKFLGWFETVLERNANGRGHLVGARVTYAELSLFQLVAGLSYAFPKASRRVLQKTSRVAALAEAVAARPRIAAYLASERRIPFNELGIFRRYPELDL</sequence>
<dbReference type="CDD" id="cd03192">
    <property type="entry name" value="GST_C_Sigma_like"/>
    <property type="match status" value="1"/>
</dbReference>
<accession>A0A917L5V2</accession>
<dbReference type="GO" id="GO:0006749">
    <property type="term" value="P:glutathione metabolic process"/>
    <property type="evidence" value="ECO:0007669"/>
    <property type="project" value="TreeGrafter"/>
</dbReference>
<dbReference type="PANTHER" id="PTHR11571">
    <property type="entry name" value="GLUTATHIONE S-TRANSFERASE"/>
    <property type="match status" value="1"/>
</dbReference>
<keyword evidence="4" id="KW-1185">Reference proteome</keyword>
<proteinExistence type="predicted"/>
<dbReference type="Gene3D" id="3.40.30.10">
    <property type="entry name" value="Glutaredoxin"/>
    <property type="match status" value="1"/>
</dbReference>
<dbReference type="PROSITE" id="PS50404">
    <property type="entry name" value="GST_NTER"/>
    <property type="match status" value="1"/>
</dbReference>
<dbReference type="PANTHER" id="PTHR11571:SF263">
    <property type="entry name" value="GLUTATHIONE S-TRANSFERASE"/>
    <property type="match status" value="1"/>
</dbReference>
<name>A0A917L5V2_9PROT</name>
<dbReference type="InterPro" id="IPR004045">
    <property type="entry name" value="Glutathione_S-Trfase_N"/>
</dbReference>
<keyword evidence="3" id="KW-0808">Transferase</keyword>
<feature type="domain" description="GST C-terminal" evidence="2">
    <location>
        <begin position="95"/>
        <end position="224"/>
    </location>
</feature>
<dbReference type="AlphaFoldDB" id="A0A917L5V2"/>
<dbReference type="InterPro" id="IPR036249">
    <property type="entry name" value="Thioredoxin-like_sf"/>
</dbReference>
<reference evidence="3" key="2">
    <citation type="submission" date="2020-09" db="EMBL/GenBank/DDBJ databases">
        <authorList>
            <person name="Sun Q."/>
            <person name="Zhou Y."/>
        </authorList>
    </citation>
    <scope>NUCLEOTIDE SEQUENCE</scope>
    <source>
        <strain evidence="3">CGMCC 1.3617</strain>
    </source>
</reference>
<dbReference type="RefSeq" id="WP_188973296.1">
    <property type="nucleotide sequence ID" value="NZ_BMKW01000022.1"/>
</dbReference>
<feature type="domain" description="GST N-terminal" evidence="1">
    <location>
        <begin position="2"/>
        <end position="86"/>
    </location>
</feature>
<protein>
    <submittedName>
        <fullName evidence="3">Glutathione transferase</fullName>
    </submittedName>
</protein>
<evidence type="ECO:0000259" key="2">
    <source>
        <dbReference type="PROSITE" id="PS50405"/>
    </source>
</evidence>
<dbReference type="SUPFAM" id="SSF47616">
    <property type="entry name" value="GST C-terminal domain-like"/>
    <property type="match status" value="1"/>
</dbReference>
<reference evidence="3" key="1">
    <citation type="journal article" date="2014" name="Int. J. Syst. Evol. Microbiol.">
        <title>Complete genome sequence of Corynebacterium casei LMG S-19264T (=DSM 44701T), isolated from a smear-ripened cheese.</title>
        <authorList>
            <consortium name="US DOE Joint Genome Institute (JGI-PGF)"/>
            <person name="Walter F."/>
            <person name="Albersmeier A."/>
            <person name="Kalinowski J."/>
            <person name="Ruckert C."/>
        </authorList>
    </citation>
    <scope>NUCLEOTIDE SEQUENCE</scope>
    <source>
        <strain evidence="3">CGMCC 1.3617</strain>
    </source>
</reference>
<dbReference type="InterPro" id="IPR036282">
    <property type="entry name" value="Glutathione-S-Trfase_C_sf"/>
</dbReference>
<dbReference type="Pfam" id="PF14497">
    <property type="entry name" value="GST_C_3"/>
    <property type="match status" value="1"/>
</dbReference>
<dbReference type="Gene3D" id="1.20.1050.10">
    <property type="match status" value="1"/>
</dbReference>
<dbReference type="InterPro" id="IPR010987">
    <property type="entry name" value="Glutathione-S-Trfase_C-like"/>
</dbReference>
<dbReference type="InterPro" id="IPR050213">
    <property type="entry name" value="GST_superfamily"/>
</dbReference>
<organism evidence="3 4">
    <name type="scientific">Neoroseomonas lacus</name>
    <dbReference type="NCBI Taxonomy" id="287609"/>
    <lineage>
        <taxon>Bacteria</taxon>
        <taxon>Pseudomonadati</taxon>
        <taxon>Pseudomonadota</taxon>
        <taxon>Alphaproteobacteria</taxon>
        <taxon>Acetobacterales</taxon>
        <taxon>Acetobacteraceae</taxon>
        <taxon>Neoroseomonas</taxon>
    </lineage>
</organism>
<evidence type="ECO:0000259" key="1">
    <source>
        <dbReference type="PROSITE" id="PS50404"/>
    </source>
</evidence>
<dbReference type="GO" id="GO:0004364">
    <property type="term" value="F:glutathione transferase activity"/>
    <property type="evidence" value="ECO:0007669"/>
    <property type="project" value="TreeGrafter"/>
</dbReference>
<evidence type="ECO:0000313" key="3">
    <source>
        <dbReference type="EMBL" id="GGJ42044.1"/>
    </source>
</evidence>
<dbReference type="EMBL" id="BMKW01000022">
    <property type="protein sequence ID" value="GGJ42044.1"/>
    <property type="molecule type" value="Genomic_DNA"/>
</dbReference>
<comment type="caution">
    <text evidence="3">The sequence shown here is derived from an EMBL/GenBank/DDBJ whole genome shotgun (WGS) entry which is preliminary data.</text>
</comment>
<dbReference type="PROSITE" id="PS50405">
    <property type="entry name" value="GST_CTER"/>
    <property type="match status" value="1"/>
</dbReference>
<dbReference type="CDD" id="cd03039">
    <property type="entry name" value="GST_N_Sigma_like"/>
    <property type="match status" value="1"/>
</dbReference>
<gene>
    <name evidence="3" type="ORF">GCM10011320_57010</name>
</gene>
<evidence type="ECO:0000313" key="4">
    <source>
        <dbReference type="Proteomes" id="UP000661507"/>
    </source>
</evidence>
<dbReference type="SUPFAM" id="SSF52833">
    <property type="entry name" value="Thioredoxin-like"/>
    <property type="match status" value="1"/>
</dbReference>